<dbReference type="PANTHER" id="PTHR46429:SF1">
    <property type="entry name" value="23S RRNA (GUANOSINE-2'-O-)-METHYLTRANSFERASE RLMB"/>
    <property type="match status" value="1"/>
</dbReference>
<keyword evidence="2 5" id="KW-0808">Transferase</keyword>
<dbReference type="InterPro" id="IPR001537">
    <property type="entry name" value="SpoU_MeTrfase"/>
</dbReference>
<dbReference type="InterPro" id="IPR013123">
    <property type="entry name" value="SpoU_subst-bd"/>
</dbReference>
<protein>
    <submittedName>
        <fullName evidence="5">RNA methyltransferase</fullName>
    </submittedName>
</protein>
<proteinExistence type="predicted"/>
<dbReference type="InterPro" id="IPR029028">
    <property type="entry name" value="Alpha/beta_knot_MTases"/>
</dbReference>
<dbReference type="InterPro" id="IPR004441">
    <property type="entry name" value="rRNA_MeTrfase_TrmH"/>
</dbReference>
<keyword evidence="6" id="KW-1185">Reference proteome</keyword>
<organism evidence="5 6">
    <name type="scientific">Ancylobacter pratisalsi</name>
    <dbReference type="NCBI Taxonomy" id="1745854"/>
    <lineage>
        <taxon>Bacteria</taxon>
        <taxon>Pseudomonadati</taxon>
        <taxon>Pseudomonadota</taxon>
        <taxon>Alphaproteobacteria</taxon>
        <taxon>Hyphomicrobiales</taxon>
        <taxon>Xanthobacteraceae</taxon>
        <taxon>Ancylobacter</taxon>
    </lineage>
</organism>
<dbReference type="GO" id="GO:0006396">
    <property type="term" value="P:RNA processing"/>
    <property type="evidence" value="ECO:0007669"/>
    <property type="project" value="InterPro"/>
</dbReference>
<evidence type="ECO:0000256" key="3">
    <source>
        <dbReference type="SAM" id="MobiDB-lite"/>
    </source>
</evidence>
<name>A0A6P1YJH9_9HYPH</name>
<reference evidence="5 6" key="1">
    <citation type="submission" date="2020-02" db="EMBL/GenBank/DDBJ databases">
        <authorList>
            <person name="Li G."/>
        </authorList>
    </citation>
    <scope>NUCLEOTIDE SEQUENCE [LARGE SCALE GENOMIC DNA]</scope>
    <source>
        <strain evidence="5 6">DSM 102029</strain>
    </source>
</reference>
<sequence length="280" mass="29877">MNDRPRTPSHRPQRPFPPRPGGAGARHGERERPAGRPFGEWPADVAILYGWHSVSEALRNPQRRVRKLMATENALKRLTDESVPMTVEPEVVRPGAIDRLLDKDAVHQGLLLECDPLPSLTLKEAAHCDLLLVLDQITDPHNVGAIVRSAAALKVGAIVTTARHSPAATGVLAKSASGGLEHVPFCFVGNLSRALDELKDHGVLVVGLDSEGAADLTDTALRAPLALVLGAEGKGLRQLTRQTCNVLARIDLPGAIVSLNVSNAAVLALHIARRAIARQG</sequence>
<feature type="domain" description="RNA 2-O ribose methyltransferase substrate binding" evidence="4">
    <location>
        <begin position="47"/>
        <end position="120"/>
    </location>
</feature>
<dbReference type="Pfam" id="PF08032">
    <property type="entry name" value="SpoU_sub_bind"/>
    <property type="match status" value="1"/>
</dbReference>
<dbReference type="InterPro" id="IPR029064">
    <property type="entry name" value="Ribosomal_eL30-like_sf"/>
</dbReference>
<keyword evidence="1 5" id="KW-0489">Methyltransferase</keyword>
<accession>A0A6P1YJH9</accession>
<evidence type="ECO:0000313" key="6">
    <source>
        <dbReference type="Proteomes" id="UP000464751"/>
    </source>
</evidence>
<dbReference type="GO" id="GO:0032259">
    <property type="term" value="P:methylation"/>
    <property type="evidence" value="ECO:0007669"/>
    <property type="project" value="UniProtKB-KW"/>
</dbReference>
<feature type="region of interest" description="Disordered" evidence="3">
    <location>
        <begin position="1"/>
        <end position="38"/>
    </location>
</feature>
<evidence type="ECO:0000256" key="2">
    <source>
        <dbReference type="ARBA" id="ARBA00022679"/>
    </source>
</evidence>
<dbReference type="AlphaFoldDB" id="A0A6P1YJH9"/>
<dbReference type="KEGG" id="apra:G3A50_00745"/>
<dbReference type="EMBL" id="CP048630">
    <property type="protein sequence ID" value="QIB32393.1"/>
    <property type="molecule type" value="Genomic_DNA"/>
</dbReference>
<dbReference type="SMART" id="SM00967">
    <property type="entry name" value="SpoU_sub_bind"/>
    <property type="match status" value="1"/>
</dbReference>
<dbReference type="GO" id="GO:0008173">
    <property type="term" value="F:RNA methyltransferase activity"/>
    <property type="evidence" value="ECO:0007669"/>
    <property type="project" value="InterPro"/>
</dbReference>
<evidence type="ECO:0000256" key="1">
    <source>
        <dbReference type="ARBA" id="ARBA00022603"/>
    </source>
</evidence>
<dbReference type="CDD" id="cd18103">
    <property type="entry name" value="SpoU-like_RlmB"/>
    <property type="match status" value="1"/>
</dbReference>
<dbReference type="PANTHER" id="PTHR46429">
    <property type="entry name" value="23S RRNA (GUANOSINE-2'-O-)-METHYLTRANSFERASE RLMB"/>
    <property type="match status" value="1"/>
</dbReference>
<gene>
    <name evidence="5" type="ORF">G3A50_00745</name>
</gene>
<dbReference type="GO" id="GO:0003723">
    <property type="term" value="F:RNA binding"/>
    <property type="evidence" value="ECO:0007669"/>
    <property type="project" value="InterPro"/>
</dbReference>
<evidence type="ECO:0000259" key="4">
    <source>
        <dbReference type="SMART" id="SM00967"/>
    </source>
</evidence>
<evidence type="ECO:0000313" key="5">
    <source>
        <dbReference type="EMBL" id="QIB32393.1"/>
    </source>
</evidence>
<dbReference type="Gene3D" id="3.30.1330.30">
    <property type="match status" value="1"/>
</dbReference>
<dbReference type="SUPFAM" id="SSF75217">
    <property type="entry name" value="alpha/beta knot"/>
    <property type="match status" value="1"/>
</dbReference>
<dbReference type="InterPro" id="IPR029026">
    <property type="entry name" value="tRNA_m1G_MTases_N"/>
</dbReference>
<dbReference type="Proteomes" id="UP000464751">
    <property type="component" value="Chromosome"/>
</dbReference>
<dbReference type="Pfam" id="PF00588">
    <property type="entry name" value="SpoU_methylase"/>
    <property type="match status" value="1"/>
</dbReference>
<dbReference type="SUPFAM" id="SSF55315">
    <property type="entry name" value="L30e-like"/>
    <property type="match status" value="1"/>
</dbReference>
<dbReference type="GO" id="GO:0005829">
    <property type="term" value="C:cytosol"/>
    <property type="evidence" value="ECO:0007669"/>
    <property type="project" value="TreeGrafter"/>
</dbReference>
<dbReference type="Gene3D" id="3.40.1280.10">
    <property type="match status" value="1"/>
</dbReference>
<dbReference type="RefSeq" id="WP_163073334.1">
    <property type="nucleotide sequence ID" value="NZ_CP048630.1"/>
</dbReference>